<protein>
    <submittedName>
        <fullName evidence="1">Uncharacterized protein</fullName>
    </submittedName>
</protein>
<proteinExistence type="predicted"/>
<gene>
    <name evidence="1" type="ORF">H5410_019288</name>
</gene>
<dbReference type="EMBL" id="JACXVP010000003">
    <property type="protein sequence ID" value="KAG5619464.1"/>
    <property type="molecule type" value="Genomic_DNA"/>
</dbReference>
<accession>A0A9J6A511</accession>
<reference evidence="1 2" key="1">
    <citation type="submission" date="2020-09" db="EMBL/GenBank/DDBJ databases">
        <title>De no assembly of potato wild relative species, Solanum commersonii.</title>
        <authorList>
            <person name="Cho K."/>
        </authorList>
    </citation>
    <scope>NUCLEOTIDE SEQUENCE [LARGE SCALE GENOMIC DNA]</scope>
    <source>
        <strain evidence="1">LZ3.2</strain>
        <tissue evidence="1">Leaf</tissue>
    </source>
</reference>
<organism evidence="1 2">
    <name type="scientific">Solanum commersonii</name>
    <name type="common">Commerson's wild potato</name>
    <name type="synonym">Commerson's nightshade</name>
    <dbReference type="NCBI Taxonomy" id="4109"/>
    <lineage>
        <taxon>Eukaryota</taxon>
        <taxon>Viridiplantae</taxon>
        <taxon>Streptophyta</taxon>
        <taxon>Embryophyta</taxon>
        <taxon>Tracheophyta</taxon>
        <taxon>Spermatophyta</taxon>
        <taxon>Magnoliopsida</taxon>
        <taxon>eudicotyledons</taxon>
        <taxon>Gunneridae</taxon>
        <taxon>Pentapetalae</taxon>
        <taxon>asterids</taxon>
        <taxon>lamiids</taxon>
        <taxon>Solanales</taxon>
        <taxon>Solanaceae</taxon>
        <taxon>Solanoideae</taxon>
        <taxon>Solaneae</taxon>
        <taxon>Solanum</taxon>
    </lineage>
</organism>
<sequence>MAEKSYFGGNWLGNGKLKLLFPDLYDLSLQKGHALKEFWSPQGYYTLGGAKDNIILQNFGVKQGAARGEDTLRWQNCSSGIYTVSSAYKDLNRVESQITFW</sequence>
<name>A0A9J6A511_SOLCO</name>
<comment type="caution">
    <text evidence="1">The sequence shown here is derived from an EMBL/GenBank/DDBJ whole genome shotgun (WGS) entry which is preliminary data.</text>
</comment>
<dbReference type="Proteomes" id="UP000824120">
    <property type="component" value="Chromosome 3"/>
</dbReference>
<keyword evidence="2" id="KW-1185">Reference proteome</keyword>
<dbReference type="AlphaFoldDB" id="A0A9J6A511"/>
<evidence type="ECO:0000313" key="1">
    <source>
        <dbReference type="EMBL" id="KAG5619464.1"/>
    </source>
</evidence>
<evidence type="ECO:0000313" key="2">
    <source>
        <dbReference type="Proteomes" id="UP000824120"/>
    </source>
</evidence>